<keyword evidence="2" id="KW-1185">Reference proteome</keyword>
<dbReference type="RefSeq" id="WP_091150592.1">
    <property type="nucleotide sequence ID" value="NZ_FNOT01000001.1"/>
</dbReference>
<dbReference type="EMBL" id="FNOT01000001">
    <property type="protein sequence ID" value="SDX34797.1"/>
    <property type="molecule type" value="Genomic_DNA"/>
</dbReference>
<name>A0A1H3AYN1_9ACTN</name>
<dbReference type="AlphaFoldDB" id="A0A1H3AYN1"/>
<dbReference type="InterPro" id="IPR046177">
    <property type="entry name" value="DUF6186"/>
</dbReference>
<dbReference type="Proteomes" id="UP000198921">
    <property type="component" value="Unassembled WGS sequence"/>
</dbReference>
<reference evidence="2" key="1">
    <citation type="submission" date="2016-10" db="EMBL/GenBank/DDBJ databases">
        <authorList>
            <person name="Varghese N."/>
            <person name="Submissions S."/>
        </authorList>
    </citation>
    <scope>NUCLEOTIDE SEQUENCE [LARGE SCALE GENOMIC DNA]</scope>
    <source>
        <strain evidence="2">DSM 45422</strain>
    </source>
</reference>
<proteinExistence type="predicted"/>
<sequence>MSGAAGFAVLLAAALALEVAGRRGTGPATVADAVGAAMRTTPGRVAVLLAWVWLGVHVLAR</sequence>
<evidence type="ECO:0000313" key="1">
    <source>
        <dbReference type="EMBL" id="SDX34797.1"/>
    </source>
</evidence>
<dbReference type="STRING" id="1137993.SAMN05660209_00238"/>
<organism evidence="1 2">
    <name type="scientific">Geodermatophilus africanus</name>
    <dbReference type="NCBI Taxonomy" id="1137993"/>
    <lineage>
        <taxon>Bacteria</taxon>
        <taxon>Bacillati</taxon>
        <taxon>Actinomycetota</taxon>
        <taxon>Actinomycetes</taxon>
        <taxon>Geodermatophilales</taxon>
        <taxon>Geodermatophilaceae</taxon>
        <taxon>Geodermatophilus</taxon>
    </lineage>
</organism>
<dbReference type="Pfam" id="PF19684">
    <property type="entry name" value="DUF6186"/>
    <property type="match status" value="1"/>
</dbReference>
<protein>
    <submittedName>
        <fullName evidence="1">Uncharacterized protein</fullName>
    </submittedName>
</protein>
<accession>A0A1H3AYN1</accession>
<gene>
    <name evidence="1" type="ORF">SAMN05660209_00238</name>
</gene>
<evidence type="ECO:0000313" key="2">
    <source>
        <dbReference type="Proteomes" id="UP000198921"/>
    </source>
</evidence>